<dbReference type="GO" id="GO:0016491">
    <property type="term" value="F:oxidoreductase activity"/>
    <property type="evidence" value="ECO:0007669"/>
    <property type="project" value="UniProtKB-KW"/>
</dbReference>
<evidence type="ECO:0000256" key="8">
    <source>
        <dbReference type="ARBA" id="ARBA00023157"/>
    </source>
</evidence>
<dbReference type="GO" id="GO:0005524">
    <property type="term" value="F:ATP binding"/>
    <property type="evidence" value="ECO:0007669"/>
    <property type="project" value="InterPro"/>
</dbReference>
<gene>
    <name evidence="12" type="ORF">SAMN05661044_01097</name>
</gene>
<dbReference type="CDD" id="cd12921">
    <property type="entry name" value="VKOR_4"/>
    <property type="match status" value="1"/>
</dbReference>
<feature type="transmembrane region" description="Helical" evidence="10">
    <location>
        <begin position="316"/>
        <end position="335"/>
    </location>
</feature>
<dbReference type="Gene3D" id="3.40.30.10">
    <property type="entry name" value="Glutaredoxin"/>
    <property type="match status" value="1"/>
</dbReference>
<dbReference type="GO" id="GO:0008233">
    <property type="term" value="F:peptidase activity"/>
    <property type="evidence" value="ECO:0007669"/>
    <property type="project" value="InterPro"/>
</dbReference>
<feature type="domain" description="Peptidase C39" evidence="11">
    <location>
        <begin position="6"/>
        <end position="128"/>
    </location>
</feature>
<dbReference type="Pfam" id="PF07884">
    <property type="entry name" value="VKOR"/>
    <property type="match status" value="1"/>
</dbReference>
<evidence type="ECO:0000256" key="10">
    <source>
        <dbReference type="SAM" id="Phobius"/>
    </source>
</evidence>
<dbReference type="OrthoDB" id="1100563at2"/>
<keyword evidence="9" id="KW-0676">Redox-active center</keyword>
<dbReference type="EMBL" id="FOAF01000001">
    <property type="protein sequence ID" value="SEK76841.1"/>
    <property type="molecule type" value="Genomic_DNA"/>
</dbReference>
<dbReference type="GO" id="GO:0006508">
    <property type="term" value="P:proteolysis"/>
    <property type="evidence" value="ECO:0007669"/>
    <property type="project" value="InterPro"/>
</dbReference>
<keyword evidence="7 10" id="KW-0472">Membrane</keyword>
<evidence type="ECO:0000256" key="6">
    <source>
        <dbReference type="ARBA" id="ARBA00023002"/>
    </source>
</evidence>
<evidence type="ECO:0000256" key="2">
    <source>
        <dbReference type="ARBA" id="ARBA00006214"/>
    </source>
</evidence>
<dbReference type="STRING" id="407022.SAMN05661044_01097"/>
<organism evidence="12 13">
    <name type="scientific">Olivibacter domesticus</name>
    <name type="common">Pseudosphingobacterium domesticum</name>
    <dbReference type="NCBI Taxonomy" id="407022"/>
    <lineage>
        <taxon>Bacteria</taxon>
        <taxon>Pseudomonadati</taxon>
        <taxon>Bacteroidota</taxon>
        <taxon>Sphingobacteriia</taxon>
        <taxon>Sphingobacteriales</taxon>
        <taxon>Sphingobacteriaceae</taxon>
        <taxon>Olivibacter</taxon>
    </lineage>
</organism>
<dbReference type="InterPro" id="IPR012336">
    <property type="entry name" value="Thioredoxin-like_fold"/>
</dbReference>
<dbReference type="Gene3D" id="3.90.70.10">
    <property type="entry name" value="Cysteine proteinases"/>
    <property type="match status" value="1"/>
</dbReference>
<accession>A0A1H7JQB6</accession>
<dbReference type="GO" id="GO:0048038">
    <property type="term" value="F:quinone binding"/>
    <property type="evidence" value="ECO:0007669"/>
    <property type="project" value="UniProtKB-KW"/>
</dbReference>
<dbReference type="InterPro" id="IPR005074">
    <property type="entry name" value="Peptidase_C39"/>
</dbReference>
<evidence type="ECO:0000256" key="3">
    <source>
        <dbReference type="ARBA" id="ARBA00022692"/>
    </source>
</evidence>
<comment type="subcellular location">
    <subcellularLocation>
        <location evidence="1">Membrane</location>
        <topology evidence="1">Multi-pass membrane protein</topology>
    </subcellularLocation>
</comment>
<dbReference type="SUPFAM" id="SSF52833">
    <property type="entry name" value="Thioredoxin-like"/>
    <property type="match status" value="1"/>
</dbReference>
<feature type="transmembrane region" description="Helical" evidence="10">
    <location>
        <begin position="259"/>
        <end position="277"/>
    </location>
</feature>
<keyword evidence="3 10" id="KW-0812">Transmembrane</keyword>
<dbReference type="InterPro" id="IPR012932">
    <property type="entry name" value="VKOR"/>
</dbReference>
<dbReference type="InterPro" id="IPR036249">
    <property type="entry name" value="Thioredoxin-like_sf"/>
</dbReference>
<evidence type="ECO:0000313" key="12">
    <source>
        <dbReference type="EMBL" id="SEK76841.1"/>
    </source>
</evidence>
<evidence type="ECO:0000256" key="9">
    <source>
        <dbReference type="ARBA" id="ARBA00023284"/>
    </source>
</evidence>
<dbReference type="InterPro" id="IPR038354">
    <property type="entry name" value="VKOR_sf"/>
</dbReference>
<name>A0A1H7JQB6_OLID1</name>
<feature type="transmembrane region" description="Helical" evidence="10">
    <location>
        <begin position="175"/>
        <end position="197"/>
    </location>
</feature>
<dbReference type="RefSeq" id="WP_093319736.1">
    <property type="nucleotide sequence ID" value="NZ_FOAF01000001.1"/>
</dbReference>
<dbReference type="Proteomes" id="UP000199421">
    <property type="component" value="Unassembled WGS sequence"/>
</dbReference>
<keyword evidence="8" id="KW-1015">Disulfide bond</keyword>
<reference evidence="13" key="1">
    <citation type="submission" date="2016-10" db="EMBL/GenBank/DDBJ databases">
        <authorList>
            <person name="Varghese N."/>
            <person name="Submissions S."/>
        </authorList>
    </citation>
    <scope>NUCLEOTIDE SEQUENCE [LARGE SCALE GENOMIC DNA]</scope>
    <source>
        <strain evidence="13">DSM 18733</strain>
    </source>
</reference>
<feature type="transmembrane region" description="Helical" evidence="10">
    <location>
        <begin position="151"/>
        <end position="169"/>
    </location>
</feature>
<keyword evidence="6" id="KW-0560">Oxidoreductase</keyword>
<feature type="transmembrane region" description="Helical" evidence="10">
    <location>
        <begin position="284"/>
        <end position="304"/>
    </location>
</feature>
<keyword evidence="13" id="KW-1185">Reference proteome</keyword>
<evidence type="ECO:0000256" key="5">
    <source>
        <dbReference type="ARBA" id="ARBA00022989"/>
    </source>
</evidence>
<dbReference type="Pfam" id="PF03412">
    <property type="entry name" value="Peptidase_C39"/>
    <property type="match status" value="1"/>
</dbReference>
<sequence length="526" mass="60440">MNTSFNVSDDNLIGVLVSLIKRLKIPVSTTTIEKELTNHPKHPSLLTISDCLTKWKIPHEIYKLQKTDVNFEELYYPFLAHLEGDEARIILVQSVENDKLSYYDEKNRKCTMPLDHFLNLWSGVIVYAEKDKTSGEREYLNSTIEALIKKLSFPVLISVLFLLVCISIIPNILHLSFLGVLISKALGIVVTSLLLIYSVNKNNKLVRQICSINKESSCNSILSSPSSKVFSWLSWAEVGWFYFSGSFFCMVIAPESLNFLRVLNIACLPFTFYSLIYQINLKQWCFLCCSVLVILWSEFLFFNFPYQAITINFGFLTYLKIVLSFLFPLAFWYFLKPFFQSSIKKTVLDKQLKLFKNNYAIFNAFLKSQNKLVTNDLEAVTLGNPVADTIITMVSNPFCGPCASAHRQLEDWISERNDIQLRVIFATKEEANNTGTEVAKHFLALNRLSNKDVLREALNDWYSNKLKDYGSLREKYPVVLEPNLDKVSDLHKAWCKAADVLYTPTILINGYKLEQPYQIADVKYML</sequence>
<evidence type="ECO:0000259" key="11">
    <source>
        <dbReference type="PROSITE" id="PS50990"/>
    </source>
</evidence>
<evidence type="ECO:0000256" key="1">
    <source>
        <dbReference type="ARBA" id="ARBA00004141"/>
    </source>
</evidence>
<keyword evidence="5 10" id="KW-1133">Transmembrane helix</keyword>
<keyword evidence="4" id="KW-0874">Quinone</keyword>
<dbReference type="PROSITE" id="PS50990">
    <property type="entry name" value="PEPTIDASE_C39"/>
    <property type="match status" value="1"/>
</dbReference>
<dbReference type="Gene3D" id="1.20.1440.130">
    <property type="entry name" value="VKOR domain"/>
    <property type="match status" value="1"/>
</dbReference>
<evidence type="ECO:0000313" key="13">
    <source>
        <dbReference type="Proteomes" id="UP000199421"/>
    </source>
</evidence>
<dbReference type="Pfam" id="PF13462">
    <property type="entry name" value="Thioredoxin_4"/>
    <property type="match status" value="1"/>
</dbReference>
<comment type="similarity">
    <text evidence="2">Belongs to the VKOR family.</text>
</comment>
<evidence type="ECO:0000256" key="4">
    <source>
        <dbReference type="ARBA" id="ARBA00022719"/>
    </source>
</evidence>
<dbReference type="AlphaFoldDB" id="A0A1H7JQB6"/>
<protein>
    <submittedName>
        <fullName evidence="12">Thioredoxin</fullName>
    </submittedName>
</protein>
<proteinExistence type="inferred from homology"/>
<evidence type="ECO:0000256" key="7">
    <source>
        <dbReference type="ARBA" id="ARBA00023136"/>
    </source>
</evidence>
<dbReference type="GO" id="GO:0016020">
    <property type="term" value="C:membrane"/>
    <property type="evidence" value="ECO:0007669"/>
    <property type="project" value="UniProtKB-SubCell"/>
</dbReference>